<reference evidence="5 6" key="1">
    <citation type="submission" date="2015-12" db="EMBL/GenBank/DDBJ databases">
        <title>Nitrous oxide reduction kinetics distinguish bacteria harboring typical versus atypical NosZ.</title>
        <authorList>
            <person name="Yoon S."/>
            <person name="Nissen S."/>
            <person name="Park D."/>
            <person name="Sanford R.A."/>
            <person name="Loeffler F.E."/>
        </authorList>
    </citation>
    <scope>NUCLEOTIDE SEQUENCE [LARGE SCALE GENOMIC DNA]</scope>
    <source>
        <strain evidence="5 6">ATCC BAA-841</strain>
    </source>
</reference>
<dbReference type="Gene3D" id="3.30.1450.10">
    <property type="match status" value="1"/>
</dbReference>
<name>A0A133XG61_9RHOO</name>
<evidence type="ECO:0000256" key="3">
    <source>
        <dbReference type="SAM" id="SignalP"/>
    </source>
</evidence>
<gene>
    <name evidence="5" type="ORF">AT959_11080</name>
</gene>
<keyword evidence="2" id="KW-0472">Membrane</keyword>
<dbReference type="InterPro" id="IPR037873">
    <property type="entry name" value="BamE-like"/>
</dbReference>
<organism evidence="5 6">
    <name type="scientific">Dechloromonas denitrificans</name>
    <dbReference type="NCBI Taxonomy" id="281362"/>
    <lineage>
        <taxon>Bacteria</taxon>
        <taxon>Pseudomonadati</taxon>
        <taxon>Pseudomonadota</taxon>
        <taxon>Betaproteobacteria</taxon>
        <taxon>Rhodocyclales</taxon>
        <taxon>Azonexaceae</taxon>
        <taxon>Dechloromonas</taxon>
    </lineage>
</organism>
<dbReference type="EMBL" id="LODL01000021">
    <property type="protein sequence ID" value="KXB29937.1"/>
    <property type="molecule type" value="Genomic_DNA"/>
</dbReference>
<keyword evidence="6" id="KW-1185">Reference proteome</keyword>
<dbReference type="Proteomes" id="UP000070186">
    <property type="component" value="Unassembled WGS sequence"/>
</dbReference>
<feature type="non-terminal residue" evidence="5">
    <location>
        <position position="130"/>
    </location>
</feature>
<feature type="signal peptide" evidence="3">
    <location>
        <begin position="1"/>
        <end position="15"/>
    </location>
</feature>
<keyword evidence="1 3" id="KW-0732">Signal</keyword>
<protein>
    <recommendedName>
        <fullName evidence="4">Outer membrane protein assembly factor BamE domain-containing protein</fullName>
    </recommendedName>
</protein>
<comment type="caution">
    <text evidence="5">The sequence shown here is derived from an EMBL/GenBank/DDBJ whole genome shotgun (WGS) entry which is preliminary data.</text>
</comment>
<feature type="domain" description="Outer membrane protein assembly factor BamE" evidence="4">
    <location>
        <begin position="88"/>
        <end position="121"/>
    </location>
</feature>
<evidence type="ECO:0000313" key="6">
    <source>
        <dbReference type="Proteomes" id="UP000070186"/>
    </source>
</evidence>
<evidence type="ECO:0000313" key="5">
    <source>
        <dbReference type="EMBL" id="KXB29937.1"/>
    </source>
</evidence>
<sequence>MKLPTWITTAATALAAALLPACDVVNLPEIKPGITTAAEVRSRMGNPGFEFSNPDGSVTWEYTRQPSGTTCYMITIGGDQIVQKLEQVLTEANFGRIRDGMSRDQIRRLLGAPASKVVFDNLGEEVWEWR</sequence>
<dbReference type="STRING" id="281362.AT959_11080"/>
<proteinExistence type="predicted"/>
<dbReference type="AlphaFoldDB" id="A0A133XG61"/>
<dbReference type="RefSeq" id="WP_066883076.1">
    <property type="nucleotide sequence ID" value="NZ_LODL01000021.1"/>
</dbReference>
<dbReference type="GO" id="GO:0019867">
    <property type="term" value="C:outer membrane"/>
    <property type="evidence" value="ECO:0007669"/>
    <property type="project" value="InterPro"/>
</dbReference>
<dbReference type="InterPro" id="IPR007450">
    <property type="entry name" value="BamE_dom"/>
</dbReference>
<evidence type="ECO:0000256" key="1">
    <source>
        <dbReference type="ARBA" id="ARBA00022729"/>
    </source>
</evidence>
<evidence type="ECO:0000259" key="4">
    <source>
        <dbReference type="Pfam" id="PF04355"/>
    </source>
</evidence>
<feature type="chain" id="PRO_5013289062" description="Outer membrane protein assembly factor BamE domain-containing protein" evidence="3">
    <location>
        <begin position="16"/>
        <end position="130"/>
    </location>
</feature>
<dbReference type="Pfam" id="PF04355">
    <property type="entry name" value="BamE"/>
    <property type="match status" value="1"/>
</dbReference>
<evidence type="ECO:0000256" key="2">
    <source>
        <dbReference type="ARBA" id="ARBA00023136"/>
    </source>
</evidence>
<accession>A0A133XG61</accession>